<proteinExistence type="predicted"/>
<name>A0A182XT84_ANOQN</name>
<dbReference type="EnsemblMetazoa" id="AQUA015032-RA">
    <property type="protein sequence ID" value="AQUA015032-PA"/>
    <property type="gene ID" value="AQUA015032"/>
</dbReference>
<evidence type="ECO:0000313" key="1">
    <source>
        <dbReference type="EnsemblMetazoa" id="AQUA015032-PA"/>
    </source>
</evidence>
<protein>
    <submittedName>
        <fullName evidence="1">Uncharacterized protein</fullName>
    </submittedName>
</protein>
<accession>A0A182XT84</accession>
<dbReference type="VEuPathDB" id="VectorBase:AQUA015032"/>
<reference evidence="1" key="1">
    <citation type="submission" date="2020-05" db="UniProtKB">
        <authorList>
            <consortium name="EnsemblMetazoa"/>
        </authorList>
    </citation>
    <scope>IDENTIFICATION</scope>
    <source>
        <strain evidence="1">SANGQUA</strain>
    </source>
</reference>
<dbReference type="Proteomes" id="UP000076407">
    <property type="component" value="Unassembled WGS sequence"/>
</dbReference>
<sequence>STAQVRRTVGSLRYRACVRVSPSRHQKVFAAQCFRSFSKLKLHSSRGLLYCCPLLKTRVLVYFRGILTKFHRKTPKKLFLCDSIHKSIL</sequence>
<organism evidence="1 2">
    <name type="scientific">Anopheles quadriannulatus</name>
    <name type="common">Mosquito</name>
    <dbReference type="NCBI Taxonomy" id="34691"/>
    <lineage>
        <taxon>Eukaryota</taxon>
        <taxon>Metazoa</taxon>
        <taxon>Ecdysozoa</taxon>
        <taxon>Arthropoda</taxon>
        <taxon>Hexapoda</taxon>
        <taxon>Insecta</taxon>
        <taxon>Pterygota</taxon>
        <taxon>Neoptera</taxon>
        <taxon>Endopterygota</taxon>
        <taxon>Diptera</taxon>
        <taxon>Nematocera</taxon>
        <taxon>Culicoidea</taxon>
        <taxon>Culicidae</taxon>
        <taxon>Anophelinae</taxon>
        <taxon>Anopheles</taxon>
    </lineage>
</organism>
<evidence type="ECO:0000313" key="2">
    <source>
        <dbReference type="Proteomes" id="UP000076407"/>
    </source>
</evidence>
<dbReference type="AlphaFoldDB" id="A0A182XT84"/>
<keyword evidence="2" id="KW-1185">Reference proteome</keyword>